<dbReference type="SUPFAM" id="SSF55874">
    <property type="entry name" value="ATPase domain of HSP90 chaperone/DNA topoisomerase II/histidine kinase"/>
    <property type="match status" value="1"/>
</dbReference>
<feature type="transmembrane region" description="Helical" evidence="17">
    <location>
        <begin position="6"/>
        <end position="26"/>
    </location>
</feature>
<dbReference type="SUPFAM" id="SSF158472">
    <property type="entry name" value="HAMP domain-like"/>
    <property type="match status" value="1"/>
</dbReference>
<dbReference type="RefSeq" id="WP_240256204.1">
    <property type="nucleotide sequence ID" value="NZ_JAKTTI010000020.1"/>
</dbReference>
<dbReference type="InterPro" id="IPR003661">
    <property type="entry name" value="HisK_dim/P_dom"/>
</dbReference>
<evidence type="ECO:0000256" key="9">
    <source>
        <dbReference type="ARBA" id="ARBA00022777"/>
    </source>
</evidence>
<keyword evidence="8" id="KW-0547">Nucleotide-binding</keyword>
<dbReference type="GO" id="GO:0005886">
    <property type="term" value="C:plasma membrane"/>
    <property type="evidence" value="ECO:0007669"/>
    <property type="project" value="UniProtKB-SubCell"/>
</dbReference>
<evidence type="ECO:0000256" key="2">
    <source>
        <dbReference type="ARBA" id="ARBA00004651"/>
    </source>
</evidence>
<dbReference type="Pfam" id="PF02518">
    <property type="entry name" value="HATPase_c"/>
    <property type="match status" value="1"/>
</dbReference>
<keyword evidence="11 17" id="KW-1133">Transmembrane helix</keyword>
<comment type="function">
    <text evidence="15">Member of the two-component regulatory system HssS/HssR involved in intracellular heme homeostasis and tempering of staphylococcal virulence. HssS functions as a heme sensor histidine kinase which is autophosphorylated at a histidine residue and transfers its phosphate group to an aspartate residue of HssR. HssR/HssS activates the expression of hrtAB, an efflux pump, in response to extracellular heme, hemin, hemoglobin or blood.</text>
</comment>
<evidence type="ECO:0000256" key="10">
    <source>
        <dbReference type="ARBA" id="ARBA00022840"/>
    </source>
</evidence>
<dbReference type="CDD" id="cd06225">
    <property type="entry name" value="HAMP"/>
    <property type="match status" value="1"/>
</dbReference>
<dbReference type="InterPro" id="IPR003660">
    <property type="entry name" value="HAMP_dom"/>
</dbReference>
<dbReference type="AlphaFoldDB" id="A0AAW5E8D7"/>
<keyword evidence="10" id="KW-0067">ATP-binding</keyword>
<dbReference type="EC" id="2.7.13.3" evidence="3"/>
<evidence type="ECO:0000256" key="15">
    <source>
        <dbReference type="ARBA" id="ARBA00037219"/>
    </source>
</evidence>
<evidence type="ECO:0000256" key="17">
    <source>
        <dbReference type="SAM" id="Phobius"/>
    </source>
</evidence>
<organism evidence="20 21">
    <name type="scientific">Fredinandcohnia quinoae</name>
    <dbReference type="NCBI Taxonomy" id="2918902"/>
    <lineage>
        <taxon>Bacteria</taxon>
        <taxon>Bacillati</taxon>
        <taxon>Bacillota</taxon>
        <taxon>Bacilli</taxon>
        <taxon>Bacillales</taxon>
        <taxon>Bacillaceae</taxon>
        <taxon>Fredinandcohnia</taxon>
    </lineage>
</organism>
<dbReference type="Gene3D" id="6.10.340.10">
    <property type="match status" value="1"/>
</dbReference>
<evidence type="ECO:0000256" key="4">
    <source>
        <dbReference type="ARBA" id="ARBA00022475"/>
    </source>
</evidence>
<dbReference type="GO" id="GO:0005524">
    <property type="term" value="F:ATP binding"/>
    <property type="evidence" value="ECO:0007669"/>
    <property type="project" value="UniProtKB-KW"/>
</dbReference>
<accession>A0AAW5E8D7</accession>
<keyword evidence="12" id="KW-0902">Two-component regulatory system</keyword>
<dbReference type="Proteomes" id="UP001431131">
    <property type="component" value="Unassembled WGS sequence"/>
</dbReference>
<reference evidence="20" key="1">
    <citation type="submission" date="2022-02" db="EMBL/GenBank/DDBJ databases">
        <title>Fredinandcohnia quinoae sp. nov. isolated from Chenopodium quinoa seeds.</title>
        <authorList>
            <person name="Saati-Santamaria Z."/>
            <person name="Flores-Felix J.D."/>
            <person name="Igual J.M."/>
            <person name="Velazquez E."/>
            <person name="Garcia-Fraile P."/>
            <person name="Martinez-Molina E."/>
        </authorList>
    </citation>
    <scope>NUCLEOTIDE SEQUENCE</scope>
    <source>
        <strain evidence="20">SECRCQ15</strain>
    </source>
</reference>
<comment type="subcellular location">
    <subcellularLocation>
        <location evidence="2">Cell membrane</location>
        <topology evidence="2">Multi-pass membrane protein</topology>
    </subcellularLocation>
</comment>
<dbReference type="InterPro" id="IPR003594">
    <property type="entry name" value="HATPase_dom"/>
</dbReference>
<dbReference type="SUPFAM" id="SSF47384">
    <property type="entry name" value="Homodimeric domain of signal transducing histidine kinase"/>
    <property type="match status" value="1"/>
</dbReference>
<evidence type="ECO:0000256" key="11">
    <source>
        <dbReference type="ARBA" id="ARBA00022989"/>
    </source>
</evidence>
<gene>
    <name evidence="20" type="ORF">MJG50_13185</name>
</gene>
<keyword evidence="6" id="KW-0808">Transferase</keyword>
<dbReference type="PROSITE" id="PS50109">
    <property type="entry name" value="HIS_KIN"/>
    <property type="match status" value="1"/>
</dbReference>
<dbReference type="Pfam" id="PF00672">
    <property type="entry name" value="HAMP"/>
    <property type="match status" value="1"/>
</dbReference>
<dbReference type="SMART" id="SM00387">
    <property type="entry name" value="HATPase_c"/>
    <property type="match status" value="1"/>
</dbReference>
<keyword evidence="21" id="KW-1185">Reference proteome</keyword>
<dbReference type="FunFam" id="3.30.565.10:FF:000006">
    <property type="entry name" value="Sensor histidine kinase WalK"/>
    <property type="match status" value="1"/>
</dbReference>
<sequence length="459" mass="52601">MRSLYSKFAITTIAIMLMSSLISFFLSNYYYQHSLKAENDQKMTNMVLEISRFIESQEIIKLDDYLNNIGKIGYQIYLVDENGNKQFFGAKFREVNLTSKVVNEVLSGNIYHGIASFPHKTFVTGFFANELKNTVGVPFQFQNKTYALFLRPDIKLLFSEMHILFGWIVVGIVALSIIFVLVSTKYLVNPISKLTKATTTISEGKYGIKLNIHRKDEIGQLATSFTKMAGKLERVDDMRKEFISNISHDIQSPLSNIKGYITKFQEEKLTVDEQRYLIEVVNSEVNRLSNLTRQLLLLSSIENKKEILETKRINIGEQIKSLIQQQMWKLNEKGIMISYSLPDTYVYGDPSLLYSVWENLLTNSIKYNKVNGEIDITVKGEVSHVFIEFRDTGIGMDEIELERIYDRFYRADASRNRSVEGTGLGLAIVKSALNIHNGEIKVNSQKEKGSKFTVILPRE</sequence>
<evidence type="ECO:0000259" key="19">
    <source>
        <dbReference type="PROSITE" id="PS50885"/>
    </source>
</evidence>
<evidence type="ECO:0000256" key="3">
    <source>
        <dbReference type="ARBA" id="ARBA00012438"/>
    </source>
</evidence>
<name>A0AAW5E8D7_9BACI</name>
<evidence type="ECO:0000256" key="12">
    <source>
        <dbReference type="ARBA" id="ARBA00023012"/>
    </source>
</evidence>
<evidence type="ECO:0000313" key="21">
    <source>
        <dbReference type="Proteomes" id="UP001431131"/>
    </source>
</evidence>
<evidence type="ECO:0000313" key="20">
    <source>
        <dbReference type="EMBL" id="MCH1626286.1"/>
    </source>
</evidence>
<dbReference type="InterPro" id="IPR050398">
    <property type="entry name" value="HssS/ArlS-like"/>
</dbReference>
<dbReference type="SMART" id="SM00388">
    <property type="entry name" value="HisKA"/>
    <property type="match status" value="1"/>
</dbReference>
<feature type="domain" description="HAMP" evidence="19">
    <location>
        <begin position="185"/>
        <end position="237"/>
    </location>
</feature>
<evidence type="ECO:0000256" key="6">
    <source>
        <dbReference type="ARBA" id="ARBA00022679"/>
    </source>
</evidence>
<keyword evidence="7 17" id="KW-0812">Transmembrane</keyword>
<dbReference type="Gene3D" id="1.10.287.130">
    <property type="match status" value="1"/>
</dbReference>
<keyword evidence="4" id="KW-1003">Cell membrane</keyword>
<keyword evidence="9 20" id="KW-0418">Kinase</keyword>
<comment type="caution">
    <text evidence="20">The sequence shown here is derived from an EMBL/GenBank/DDBJ whole genome shotgun (WGS) entry which is preliminary data.</text>
</comment>
<evidence type="ECO:0000256" key="8">
    <source>
        <dbReference type="ARBA" id="ARBA00022741"/>
    </source>
</evidence>
<dbReference type="InterPro" id="IPR005467">
    <property type="entry name" value="His_kinase_dom"/>
</dbReference>
<comment type="catalytic activity">
    <reaction evidence="1">
        <text>ATP + protein L-histidine = ADP + protein N-phospho-L-histidine.</text>
        <dbReference type="EC" id="2.7.13.3"/>
    </reaction>
</comment>
<proteinExistence type="predicted"/>
<evidence type="ECO:0000259" key="18">
    <source>
        <dbReference type="PROSITE" id="PS50109"/>
    </source>
</evidence>
<evidence type="ECO:0000256" key="13">
    <source>
        <dbReference type="ARBA" id="ARBA00023026"/>
    </source>
</evidence>
<dbReference type="InterPro" id="IPR036097">
    <property type="entry name" value="HisK_dim/P_sf"/>
</dbReference>
<dbReference type="PRINTS" id="PR00344">
    <property type="entry name" value="BCTRLSENSOR"/>
</dbReference>
<feature type="transmembrane region" description="Helical" evidence="17">
    <location>
        <begin position="164"/>
        <end position="188"/>
    </location>
</feature>
<dbReference type="GO" id="GO:0000155">
    <property type="term" value="F:phosphorelay sensor kinase activity"/>
    <property type="evidence" value="ECO:0007669"/>
    <property type="project" value="InterPro"/>
</dbReference>
<evidence type="ECO:0000256" key="5">
    <source>
        <dbReference type="ARBA" id="ARBA00022553"/>
    </source>
</evidence>
<keyword evidence="5" id="KW-0597">Phosphoprotein</keyword>
<dbReference type="PROSITE" id="PS50885">
    <property type="entry name" value="HAMP"/>
    <property type="match status" value="1"/>
</dbReference>
<dbReference type="Gene3D" id="3.30.565.10">
    <property type="entry name" value="Histidine kinase-like ATPase, C-terminal domain"/>
    <property type="match status" value="1"/>
</dbReference>
<dbReference type="InterPro" id="IPR004358">
    <property type="entry name" value="Sig_transdc_His_kin-like_C"/>
</dbReference>
<dbReference type="CDD" id="cd00082">
    <property type="entry name" value="HisKA"/>
    <property type="match status" value="1"/>
</dbReference>
<evidence type="ECO:0000256" key="1">
    <source>
        <dbReference type="ARBA" id="ARBA00000085"/>
    </source>
</evidence>
<dbReference type="Pfam" id="PF00512">
    <property type="entry name" value="HisKA"/>
    <property type="match status" value="1"/>
</dbReference>
<evidence type="ECO:0000256" key="16">
    <source>
        <dbReference type="ARBA" id="ARBA00040841"/>
    </source>
</evidence>
<dbReference type="EMBL" id="JAKTTI010000020">
    <property type="protein sequence ID" value="MCH1626286.1"/>
    <property type="molecule type" value="Genomic_DNA"/>
</dbReference>
<evidence type="ECO:0000256" key="14">
    <source>
        <dbReference type="ARBA" id="ARBA00023136"/>
    </source>
</evidence>
<keyword evidence="13" id="KW-0843">Virulence</keyword>
<dbReference type="PANTHER" id="PTHR45528">
    <property type="entry name" value="SENSOR HISTIDINE KINASE CPXA"/>
    <property type="match status" value="1"/>
</dbReference>
<feature type="domain" description="Histidine kinase" evidence="18">
    <location>
        <begin position="245"/>
        <end position="459"/>
    </location>
</feature>
<dbReference type="SMART" id="SM00304">
    <property type="entry name" value="HAMP"/>
    <property type="match status" value="1"/>
</dbReference>
<keyword evidence="14 17" id="KW-0472">Membrane</keyword>
<protein>
    <recommendedName>
        <fullName evidence="16">Heme sensor protein HssS</fullName>
        <ecNumber evidence="3">2.7.13.3</ecNumber>
    </recommendedName>
</protein>
<dbReference type="PANTHER" id="PTHR45528:SF11">
    <property type="entry name" value="HISTIDINE KINASE"/>
    <property type="match status" value="1"/>
</dbReference>
<dbReference type="InterPro" id="IPR036890">
    <property type="entry name" value="HATPase_C_sf"/>
</dbReference>
<evidence type="ECO:0000256" key="7">
    <source>
        <dbReference type="ARBA" id="ARBA00022692"/>
    </source>
</evidence>